<dbReference type="RefSeq" id="WP_191694091.1">
    <property type="nucleotide sequence ID" value="NZ_JACSQN010000005.1"/>
</dbReference>
<comment type="caution">
    <text evidence="1">The sequence shown here is derived from an EMBL/GenBank/DDBJ whole genome shotgun (WGS) entry which is preliminary data.</text>
</comment>
<sequence>MSYRQVYEIDDEGFKVDTIPVVFNTDGNPVEELGERFIVSEPPHGLIKARWTGVEWIEGATQEEIEDIVKPHPVEPTEMELLEEKVRLQEQVIEELMFDIIPNLMGGSL</sequence>
<evidence type="ECO:0008006" key="3">
    <source>
        <dbReference type="Google" id="ProtNLM"/>
    </source>
</evidence>
<accession>A0ABR8U8N1</accession>
<keyword evidence="2" id="KW-1185">Reference proteome</keyword>
<reference evidence="1 2" key="1">
    <citation type="submission" date="2020-08" db="EMBL/GenBank/DDBJ databases">
        <title>A Genomic Blueprint of the Chicken Gut Microbiome.</title>
        <authorList>
            <person name="Gilroy R."/>
            <person name="Ravi A."/>
            <person name="Getino M."/>
            <person name="Pursley I."/>
            <person name="Horton D.L."/>
            <person name="Alikhan N.-F."/>
            <person name="Baker D."/>
            <person name="Gharbi K."/>
            <person name="Hall N."/>
            <person name="Watson M."/>
            <person name="Adriaenssens E.M."/>
            <person name="Foster-Nyarko E."/>
            <person name="Jarju S."/>
            <person name="Secka A."/>
            <person name="Antonio M."/>
            <person name="Oren A."/>
            <person name="Chaudhuri R."/>
            <person name="La Ragione R.M."/>
            <person name="Hildebrand F."/>
            <person name="Pallen M.J."/>
        </authorList>
    </citation>
    <scope>NUCLEOTIDE SEQUENCE [LARGE SCALE GENOMIC DNA]</scope>
    <source>
        <strain evidence="1 2">Sa2YVA2</strain>
    </source>
</reference>
<dbReference type="EMBL" id="JACSQN010000005">
    <property type="protein sequence ID" value="MBD7984401.1"/>
    <property type="molecule type" value="Genomic_DNA"/>
</dbReference>
<gene>
    <name evidence="1" type="ORF">H9649_07410</name>
</gene>
<name>A0ABR8U8N1_9BACL</name>
<organism evidence="1 2">
    <name type="scientific">Sporosarcina quadrami</name>
    <dbReference type="NCBI Taxonomy" id="2762234"/>
    <lineage>
        <taxon>Bacteria</taxon>
        <taxon>Bacillati</taxon>
        <taxon>Bacillota</taxon>
        <taxon>Bacilli</taxon>
        <taxon>Bacillales</taxon>
        <taxon>Caryophanaceae</taxon>
        <taxon>Sporosarcina</taxon>
    </lineage>
</organism>
<dbReference type="Proteomes" id="UP000626786">
    <property type="component" value="Unassembled WGS sequence"/>
</dbReference>
<proteinExistence type="predicted"/>
<evidence type="ECO:0000313" key="2">
    <source>
        <dbReference type="Proteomes" id="UP000626786"/>
    </source>
</evidence>
<protein>
    <recommendedName>
        <fullName evidence="3">Bacteriophage SP-beta YorD domain-containing protein</fullName>
    </recommendedName>
</protein>
<evidence type="ECO:0000313" key="1">
    <source>
        <dbReference type="EMBL" id="MBD7984401.1"/>
    </source>
</evidence>